<keyword evidence="6" id="KW-0378">Hydrolase</keyword>
<comment type="caution">
    <text evidence="15">The sequence shown here is derived from an EMBL/GenBank/DDBJ whole genome shotgun (WGS) entry which is preliminary data.</text>
</comment>
<evidence type="ECO:0000313" key="15">
    <source>
        <dbReference type="EMBL" id="MBB3712620.1"/>
    </source>
</evidence>
<dbReference type="Pfam" id="PF00293">
    <property type="entry name" value="NUDIX"/>
    <property type="match status" value="1"/>
</dbReference>
<evidence type="ECO:0000256" key="6">
    <source>
        <dbReference type="ARBA" id="ARBA00022801"/>
    </source>
</evidence>
<dbReference type="RefSeq" id="WP_183473140.1">
    <property type="nucleotide sequence ID" value="NZ_JACIBX010000007.1"/>
</dbReference>
<dbReference type="InterPro" id="IPR013024">
    <property type="entry name" value="GGCT-like"/>
</dbReference>
<keyword evidence="7" id="KW-0460">Magnesium</keyword>
<name>A0ABR6HPZ7_9RHOB</name>
<dbReference type="CDD" id="cd06661">
    <property type="entry name" value="GGCT_like"/>
    <property type="match status" value="1"/>
</dbReference>
<dbReference type="PROSITE" id="PS00893">
    <property type="entry name" value="NUDIX_BOX"/>
    <property type="match status" value="1"/>
</dbReference>
<evidence type="ECO:0000256" key="8">
    <source>
        <dbReference type="ARBA" id="ARBA00025164"/>
    </source>
</evidence>
<organism evidence="15 16">
    <name type="scientific">Limimaricola variabilis</name>
    <dbReference type="NCBI Taxonomy" id="1492771"/>
    <lineage>
        <taxon>Bacteria</taxon>
        <taxon>Pseudomonadati</taxon>
        <taxon>Pseudomonadota</taxon>
        <taxon>Alphaproteobacteria</taxon>
        <taxon>Rhodobacterales</taxon>
        <taxon>Paracoccaceae</taxon>
        <taxon>Limimaricola</taxon>
    </lineage>
</organism>
<evidence type="ECO:0000256" key="5">
    <source>
        <dbReference type="ARBA" id="ARBA00022723"/>
    </source>
</evidence>
<feature type="compositionally biased region" description="Basic and acidic residues" evidence="13">
    <location>
        <begin position="166"/>
        <end position="178"/>
    </location>
</feature>
<dbReference type="PROSITE" id="PS51462">
    <property type="entry name" value="NUDIX"/>
    <property type="match status" value="1"/>
</dbReference>
<evidence type="ECO:0000256" key="2">
    <source>
        <dbReference type="ARBA" id="ARBA00007482"/>
    </source>
</evidence>
<evidence type="ECO:0000256" key="3">
    <source>
        <dbReference type="ARBA" id="ARBA00012453"/>
    </source>
</evidence>
<evidence type="ECO:0000256" key="1">
    <source>
        <dbReference type="ARBA" id="ARBA00001946"/>
    </source>
</evidence>
<comment type="cofactor">
    <cofactor evidence="1">
        <name>Mg(2+)</name>
        <dbReference type="ChEBI" id="CHEBI:18420"/>
    </cofactor>
</comment>
<dbReference type="InterPro" id="IPR004385">
    <property type="entry name" value="NDP_pyrophosphatase"/>
</dbReference>
<evidence type="ECO:0000313" key="16">
    <source>
        <dbReference type="Proteomes" id="UP000576152"/>
    </source>
</evidence>
<dbReference type="NCBIfam" id="TIGR00052">
    <property type="entry name" value="nudix-type nucleoside diphosphatase, YffH/AdpP family"/>
    <property type="match status" value="1"/>
</dbReference>
<dbReference type="PANTHER" id="PTHR11839">
    <property type="entry name" value="UDP/ADP-SUGAR PYROPHOSPHATASE"/>
    <property type="match status" value="1"/>
</dbReference>
<proteinExistence type="inferred from homology"/>
<accession>A0ABR6HPZ7</accession>
<comment type="similarity">
    <text evidence="2">Belongs to the Nudix hydrolase family. NudF subfamily.</text>
</comment>
<feature type="domain" description="Nudix hydrolase" evidence="14">
    <location>
        <begin position="215"/>
        <end position="357"/>
    </location>
</feature>
<keyword evidence="16" id="KW-1185">Reference proteome</keyword>
<dbReference type="SUPFAM" id="SSF55811">
    <property type="entry name" value="Nudix"/>
    <property type="match status" value="1"/>
</dbReference>
<evidence type="ECO:0000256" key="7">
    <source>
        <dbReference type="ARBA" id="ARBA00022842"/>
    </source>
</evidence>
<dbReference type="Gene3D" id="3.10.490.10">
    <property type="entry name" value="Gamma-glutamyl cyclotransferase-like"/>
    <property type="match status" value="1"/>
</dbReference>
<dbReference type="InterPro" id="IPR020084">
    <property type="entry name" value="NUDIX_hydrolase_CS"/>
</dbReference>
<reference evidence="15 16" key="1">
    <citation type="submission" date="2020-08" db="EMBL/GenBank/DDBJ databases">
        <title>Genomic Encyclopedia of Type Strains, Phase III (KMG-III): the genomes of soil and plant-associated and newly described type strains.</title>
        <authorList>
            <person name="Whitman W."/>
        </authorList>
    </citation>
    <scope>NUCLEOTIDE SEQUENCE [LARGE SCALE GENOMIC DNA]</scope>
    <source>
        <strain evidence="15 16">CECT 8572</strain>
    </source>
</reference>
<dbReference type="Proteomes" id="UP000576152">
    <property type="component" value="Unassembled WGS sequence"/>
</dbReference>
<gene>
    <name evidence="15" type="ORF">FHS00_002208</name>
</gene>
<dbReference type="CDD" id="cd24155">
    <property type="entry name" value="NUDIX_ADPRase"/>
    <property type="match status" value="1"/>
</dbReference>
<evidence type="ECO:0000256" key="11">
    <source>
        <dbReference type="ARBA" id="ARBA00033056"/>
    </source>
</evidence>
<dbReference type="PANTHER" id="PTHR11839:SF5">
    <property type="entry name" value="ADP-RIBOSE PYROPHOSPHATASE"/>
    <property type="match status" value="1"/>
</dbReference>
<evidence type="ECO:0000259" key="14">
    <source>
        <dbReference type="PROSITE" id="PS51462"/>
    </source>
</evidence>
<comment type="catalytic activity">
    <reaction evidence="12">
        <text>ADP-D-ribose + H2O = D-ribose 5-phosphate + AMP + 2 H(+)</text>
        <dbReference type="Rhea" id="RHEA:10412"/>
        <dbReference type="ChEBI" id="CHEBI:15377"/>
        <dbReference type="ChEBI" id="CHEBI:15378"/>
        <dbReference type="ChEBI" id="CHEBI:57967"/>
        <dbReference type="ChEBI" id="CHEBI:78346"/>
        <dbReference type="ChEBI" id="CHEBI:456215"/>
        <dbReference type="EC" id="3.6.1.13"/>
    </reaction>
</comment>
<protein>
    <recommendedName>
        <fullName evidence="4">ADP-ribose pyrophosphatase</fullName>
        <ecNumber evidence="3">3.6.1.13</ecNumber>
    </recommendedName>
    <alternativeName>
        <fullName evidence="9">ADP-ribose diphosphatase</fullName>
    </alternativeName>
    <alternativeName>
        <fullName evidence="11">ADP-ribose phosphohydrolase</fullName>
    </alternativeName>
    <alternativeName>
        <fullName evidence="10">Adenosine diphosphoribose pyrophosphatase</fullName>
    </alternativeName>
</protein>
<dbReference type="InterPro" id="IPR015797">
    <property type="entry name" value="NUDIX_hydrolase-like_dom_sf"/>
</dbReference>
<keyword evidence="5" id="KW-0479">Metal-binding</keyword>
<dbReference type="InterPro" id="IPR000086">
    <property type="entry name" value="NUDIX_hydrolase_dom"/>
</dbReference>
<evidence type="ECO:0000256" key="4">
    <source>
        <dbReference type="ARBA" id="ARBA00013297"/>
    </source>
</evidence>
<comment type="function">
    <text evidence="8">Acts on ADP-mannose and ADP-glucose as well as ADP-ribose. Prevents glycogen biosynthesis. The reaction catalyzed by this enzyme is a limiting step of the gluconeogenic process.</text>
</comment>
<dbReference type="EC" id="3.6.1.13" evidence="3"/>
<evidence type="ECO:0000256" key="10">
    <source>
        <dbReference type="ARBA" id="ARBA00030308"/>
    </source>
</evidence>
<dbReference type="EMBL" id="JACIBX010000007">
    <property type="protein sequence ID" value="MBB3712620.1"/>
    <property type="molecule type" value="Genomic_DNA"/>
</dbReference>
<feature type="region of interest" description="Disordered" evidence="13">
    <location>
        <begin position="154"/>
        <end position="178"/>
    </location>
</feature>
<dbReference type="Gene3D" id="3.90.79.10">
    <property type="entry name" value="Nucleoside Triphosphate Pyrophosphohydrolase"/>
    <property type="match status" value="1"/>
</dbReference>
<evidence type="ECO:0000256" key="9">
    <source>
        <dbReference type="ARBA" id="ARBA00030162"/>
    </source>
</evidence>
<sequence>MDIFVFGPLADPATYQAVTGNLLEGRRARLEGHALRGAPDDVPGLVAQPGGVVEGIVVAPPEGWAARRLAAYNSALGAAPRMAGVSPAQGPACEVMLHATTPEQDAPEWDAATWRAGAAARWAVMAGEIADHQPALDPASFGRQRGMIAARAEARRRAAAEPAPAELRHPARPNDSEWREVAPPAGQFFRLSQMRLSHRRFDGGRAEDLPREVLVGVDAALVLPYDPRRDRLLMVEQFRSGPARRGAANPWCLEPVAGIVDAGESPAEAALRETREEAGLTLGADRLIPIFAGYPSPGSSTDYFHCFLALADLPQDEGWHGGLEEEHEDLRLHVVGFDRTMALAATGEIDVLPMLAMLHWLAQNRARLRAEAGMRDA</sequence>
<evidence type="ECO:0000256" key="13">
    <source>
        <dbReference type="SAM" id="MobiDB-lite"/>
    </source>
</evidence>
<evidence type="ECO:0000256" key="12">
    <source>
        <dbReference type="ARBA" id="ARBA00049546"/>
    </source>
</evidence>